<evidence type="ECO:0000256" key="1">
    <source>
        <dbReference type="ARBA" id="ARBA00022448"/>
    </source>
</evidence>
<dbReference type="Gene3D" id="3.40.50.300">
    <property type="entry name" value="P-loop containing nucleotide triphosphate hydrolases"/>
    <property type="match status" value="1"/>
</dbReference>
<comment type="caution">
    <text evidence="5">The sequence shown here is derived from an EMBL/GenBank/DDBJ whole genome shotgun (WGS) entry which is preliminary data.</text>
</comment>
<evidence type="ECO:0000256" key="3">
    <source>
        <dbReference type="ARBA" id="ARBA00022840"/>
    </source>
</evidence>
<dbReference type="CDD" id="cd03301">
    <property type="entry name" value="ABC_MalK_N"/>
    <property type="match status" value="1"/>
</dbReference>
<dbReference type="GO" id="GO:0008643">
    <property type="term" value="P:carbohydrate transport"/>
    <property type="evidence" value="ECO:0007669"/>
    <property type="project" value="InterPro"/>
</dbReference>
<dbReference type="PROSITE" id="PS50893">
    <property type="entry name" value="ABC_TRANSPORTER_2"/>
    <property type="match status" value="1"/>
</dbReference>
<sequence>MMATLELRNVNKTYGSNLPDTLKNIDLSIKDGEFLILVGPSGCGKSTLMNCIAGLESISGGEILIDGQDVSGTSPKDRDIAMVFQSYALYPTMSVRENIAFGLKIRKMPQADIDAEVARVAKLLQIEHLLNRKPGQMSGGQQQRVAMGRALARRPKIYLFDEPLSNLDAKLRVEMRTEMKLMHQRLKTTTVYVTHDQIEAMTLGDKVAVMKDGIVQQFGTPKQIYTDPANLFVASFIGSPPMNFIPLRLQRKDGQLIAALDSGLARCELPVGVSDAGLEDREIILGIRPEQIMLAGAESTGLPTIRAEVQVTEPTGPDTLVFVTLNQSKVCCRLAPDVAPQVGESLTLQFDPARVLIFDAQSGERLGVLGARQAAERENNVSPVEPQVIN</sequence>
<feature type="domain" description="ABC transporter" evidence="4">
    <location>
        <begin position="5"/>
        <end position="237"/>
    </location>
</feature>
<dbReference type="GO" id="GO:0005524">
    <property type="term" value="F:ATP binding"/>
    <property type="evidence" value="ECO:0007669"/>
    <property type="project" value="UniProtKB-KW"/>
</dbReference>
<evidence type="ECO:0000259" key="4">
    <source>
        <dbReference type="PROSITE" id="PS50893"/>
    </source>
</evidence>
<dbReference type="GO" id="GO:0016887">
    <property type="term" value="F:ATP hydrolysis activity"/>
    <property type="evidence" value="ECO:0007669"/>
    <property type="project" value="InterPro"/>
</dbReference>
<dbReference type="SUPFAM" id="SSF52540">
    <property type="entry name" value="P-loop containing nucleoside triphosphate hydrolases"/>
    <property type="match status" value="1"/>
</dbReference>
<dbReference type="NCBIfam" id="NF008653">
    <property type="entry name" value="PRK11650.1"/>
    <property type="match status" value="1"/>
</dbReference>
<gene>
    <name evidence="5" type="ORF">ALP78_04837</name>
</gene>
<accession>A0A3M4YGB5</accession>
<dbReference type="PROSITE" id="PS00211">
    <property type="entry name" value="ABC_TRANSPORTER_1"/>
    <property type="match status" value="1"/>
</dbReference>
<dbReference type="GO" id="GO:0140359">
    <property type="term" value="F:ABC-type transporter activity"/>
    <property type="evidence" value="ECO:0007669"/>
    <property type="project" value="InterPro"/>
</dbReference>
<dbReference type="SMART" id="SM00382">
    <property type="entry name" value="AAA"/>
    <property type="match status" value="1"/>
</dbReference>
<dbReference type="InterPro" id="IPR005116">
    <property type="entry name" value="Transp-assoc_OB_typ1"/>
</dbReference>
<dbReference type="InterPro" id="IPR040582">
    <property type="entry name" value="OB_MalK-like"/>
</dbReference>
<evidence type="ECO:0000256" key="2">
    <source>
        <dbReference type="ARBA" id="ARBA00022741"/>
    </source>
</evidence>
<keyword evidence="2" id="KW-0547">Nucleotide-binding</keyword>
<dbReference type="Gene3D" id="2.40.50.100">
    <property type="match status" value="1"/>
</dbReference>
<dbReference type="Pfam" id="PF00005">
    <property type="entry name" value="ABC_tran"/>
    <property type="match status" value="1"/>
</dbReference>
<organism evidence="5 6">
    <name type="scientific">Pseudomonas coronafaciens pv. striafaciens</name>
    <dbReference type="NCBI Taxonomy" id="235276"/>
    <lineage>
        <taxon>Bacteria</taxon>
        <taxon>Pseudomonadati</taxon>
        <taxon>Pseudomonadota</taxon>
        <taxon>Gammaproteobacteria</taxon>
        <taxon>Pseudomonadales</taxon>
        <taxon>Pseudomonadaceae</taxon>
        <taxon>Pseudomonas</taxon>
        <taxon>Pseudomonas coronafaciens</taxon>
    </lineage>
</organism>
<dbReference type="InterPro" id="IPR017871">
    <property type="entry name" value="ABC_transporter-like_CS"/>
</dbReference>
<dbReference type="Pfam" id="PF17912">
    <property type="entry name" value="OB_MalK"/>
    <property type="match status" value="1"/>
</dbReference>
<evidence type="ECO:0000313" key="6">
    <source>
        <dbReference type="Proteomes" id="UP000268004"/>
    </source>
</evidence>
<dbReference type="InterPro" id="IPR015855">
    <property type="entry name" value="ABC_transpr_MalK-like"/>
</dbReference>
<dbReference type="Proteomes" id="UP000268004">
    <property type="component" value="Unassembled WGS sequence"/>
</dbReference>
<dbReference type="InterPro" id="IPR027417">
    <property type="entry name" value="P-loop_NTPase"/>
</dbReference>
<dbReference type="PANTHER" id="PTHR43875:SF14">
    <property type="entry name" value="ABC TRANSPORTER ATP-BINDING PROTEIN"/>
    <property type="match status" value="1"/>
</dbReference>
<dbReference type="PANTHER" id="PTHR43875">
    <property type="entry name" value="MALTODEXTRIN IMPORT ATP-BINDING PROTEIN MSMX"/>
    <property type="match status" value="1"/>
</dbReference>
<dbReference type="InterPro" id="IPR003593">
    <property type="entry name" value="AAA+_ATPase"/>
</dbReference>
<dbReference type="Gene3D" id="2.40.50.140">
    <property type="entry name" value="Nucleic acid-binding proteins"/>
    <property type="match status" value="1"/>
</dbReference>
<keyword evidence="1" id="KW-0813">Transport</keyword>
<dbReference type="SUPFAM" id="SSF50331">
    <property type="entry name" value="MOP-like"/>
    <property type="match status" value="1"/>
</dbReference>
<name>A0A3M4YGB5_9PSED</name>
<dbReference type="InterPro" id="IPR008995">
    <property type="entry name" value="Mo/tungstate-bd_C_term_dom"/>
</dbReference>
<dbReference type="Pfam" id="PF03459">
    <property type="entry name" value="TOBE"/>
    <property type="match status" value="1"/>
</dbReference>
<keyword evidence="3 5" id="KW-0067">ATP-binding</keyword>
<protein>
    <submittedName>
        <fullName evidence="5">Glucose ABC-type transport system, ATP-binding protein</fullName>
    </submittedName>
</protein>
<proteinExistence type="predicted"/>
<evidence type="ECO:0000313" key="5">
    <source>
        <dbReference type="EMBL" id="RMR87758.1"/>
    </source>
</evidence>
<dbReference type="GO" id="GO:0055052">
    <property type="term" value="C:ATP-binding cassette (ABC) transporter complex, substrate-binding subunit-containing"/>
    <property type="evidence" value="ECO:0007669"/>
    <property type="project" value="TreeGrafter"/>
</dbReference>
<dbReference type="EMBL" id="RBSD01000084">
    <property type="protein sequence ID" value="RMR87758.1"/>
    <property type="molecule type" value="Genomic_DNA"/>
</dbReference>
<dbReference type="InterPro" id="IPR003439">
    <property type="entry name" value="ABC_transporter-like_ATP-bd"/>
</dbReference>
<dbReference type="InterPro" id="IPR047641">
    <property type="entry name" value="ABC_transpr_MalK/UgpC-like"/>
</dbReference>
<reference evidence="5 6" key="1">
    <citation type="submission" date="2018-08" db="EMBL/GenBank/DDBJ databases">
        <title>Recombination of ecologically and evolutionarily significant loci maintains genetic cohesion in the Pseudomonas syringae species complex.</title>
        <authorList>
            <person name="Dillon M."/>
            <person name="Thakur S."/>
            <person name="Almeida R.N.D."/>
            <person name="Weir B.S."/>
            <person name="Guttman D.S."/>
        </authorList>
    </citation>
    <scope>NUCLEOTIDE SEQUENCE [LARGE SCALE GENOMIC DNA]</scope>
    <source>
        <strain evidence="5 6">ICMP 4996</strain>
    </source>
</reference>
<dbReference type="InterPro" id="IPR012340">
    <property type="entry name" value="NA-bd_OB-fold"/>
</dbReference>
<dbReference type="FunFam" id="3.40.50.300:FF:000042">
    <property type="entry name" value="Maltose/maltodextrin ABC transporter, ATP-binding protein"/>
    <property type="match status" value="1"/>
</dbReference>
<dbReference type="AlphaFoldDB" id="A0A3M4YGB5"/>